<feature type="compositionally biased region" description="Polar residues" evidence="1">
    <location>
        <begin position="93"/>
        <end position="106"/>
    </location>
</feature>
<proteinExistence type="predicted"/>
<dbReference type="PANTHER" id="PTHR37984">
    <property type="entry name" value="PROTEIN CBG26694"/>
    <property type="match status" value="1"/>
</dbReference>
<evidence type="ECO:0000256" key="1">
    <source>
        <dbReference type="SAM" id="MobiDB-lite"/>
    </source>
</evidence>
<evidence type="ECO:0008006" key="3">
    <source>
        <dbReference type="Google" id="ProtNLM"/>
    </source>
</evidence>
<name>A0A1X7VGG1_AMPQE</name>
<feature type="region of interest" description="Disordered" evidence="1">
    <location>
        <begin position="93"/>
        <end position="144"/>
    </location>
</feature>
<dbReference type="EnsemblMetazoa" id="Aqu2.1.38859_001">
    <property type="protein sequence ID" value="Aqu2.1.38859_001"/>
    <property type="gene ID" value="Aqu2.1.38859"/>
</dbReference>
<dbReference type="InterPro" id="IPR050951">
    <property type="entry name" value="Retrovirus_Pol_polyprotein"/>
</dbReference>
<dbReference type="Gene3D" id="3.10.10.10">
    <property type="entry name" value="HIV Type 1 Reverse Transcriptase, subunit A, domain 1"/>
    <property type="match status" value="1"/>
</dbReference>
<feature type="compositionally biased region" description="Basic and acidic residues" evidence="1">
    <location>
        <begin position="107"/>
        <end position="123"/>
    </location>
</feature>
<reference evidence="2" key="1">
    <citation type="submission" date="2017-05" db="UniProtKB">
        <authorList>
            <consortium name="EnsemblMetazoa"/>
        </authorList>
    </citation>
    <scope>IDENTIFICATION</scope>
</reference>
<organism evidence="2">
    <name type="scientific">Amphimedon queenslandica</name>
    <name type="common">Sponge</name>
    <dbReference type="NCBI Taxonomy" id="400682"/>
    <lineage>
        <taxon>Eukaryota</taxon>
        <taxon>Metazoa</taxon>
        <taxon>Porifera</taxon>
        <taxon>Demospongiae</taxon>
        <taxon>Heteroscleromorpha</taxon>
        <taxon>Haplosclerida</taxon>
        <taxon>Niphatidae</taxon>
        <taxon>Amphimedon</taxon>
    </lineage>
</organism>
<dbReference type="SUPFAM" id="SSF56672">
    <property type="entry name" value="DNA/RNA polymerases"/>
    <property type="match status" value="1"/>
</dbReference>
<dbReference type="AlphaFoldDB" id="A0A1X7VGG1"/>
<dbReference type="InterPro" id="IPR043502">
    <property type="entry name" value="DNA/RNA_pol_sf"/>
</dbReference>
<protein>
    <recommendedName>
        <fullName evidence="3">Reverse transcriptase domain-containing protein</fullName>
    </recommendedName>
</protein>
<evidence type="ECO:0000313" key="2">
    <source>
        <dbReference type="EnsemblMetazoa" id="Aqu2.1.38859_001"/>
    </source>
</evidence>
<dbReference type="InParanoid" id="A0A1X7VGG1"/>
<dbReference type="PANTHER" id="PTHR37984:SF13">
    <property type="entry name" value="RIBONUCLEASE H"/>
    <property type="match status" value="1"/>
</dbReference>
<sequence>MATHGKMSAFDPAKETWTIYMERLQFYFLANGITEEDKMKAVLLTVCGAPTYQLLRGLLQQQTPLNASFDEEQDRLTYEVAIKTAQTMELASQNAQDMSKQLSSSSEPKETSKRATQDAERNRMLQMRCHPWPRTQSGRTKQAGKDQAGLVSLKVVNVFSSIEDVMQKHKEVFCPKIGKLKVLGAKLYVDSQARPHFYCSRTVPHCLRDKVAQELRRLEELEVITPVKHSKLAALVVPIVKEDGSICLGGDYNVTINPAVLPILILSRESMVCSLHFLEANEESEYNRLPFGISTAPSIFQRIMENLLKDTT</sequence>
<accession>A0A1X7VGG1</accession>